<gene>
    <name evidence="1" type="ORF">GNLVRS02_ARAD1D23870g</name>
</gene>
<dbReference type="AlphaFoldDB" id="A0A060TA26"/>
<name>A0A060TA26_BLAAD</name>
<evidence type="ECO:0000313" key="1">
    <source>
        <dbReference type="EMBL" id="CDP37970.1"/>
    </source>
</evidence>
<reference evidence="1" key="2">
    <citation type="submission" date="2014-06" db="EMBL/GenBank/DDBJ databases">
        <title>The complete genome of Blastobotrys (Arxula) adeninivorans LS3 - a yeast of biotechnological interest.</title>
        <authorList>
            <person name="Kunze G."/>
            <person name="Gaillardin C."/>
            <person name="Czernicka M."/>
            <person name="Durrens P."/>
            <person name="Martin T."/>
            <person name="Boer E."/>
            <person name="Gabaldon T."/>
            <person name="Cruz J."/>
            <person name="Talla E."/>
            <person name="Marck C."/>
            <person name="Goffeau A."/>
            <person name="Barbe V."/>
            <person name="Baret P."/>
            <person name="Baronian K."/>
            <person name="Beier S."/>
            <person name="Bleykasten C."/>
            <person name="Bode R."/>
            <person name="Casaregola S."/>
            <person name="Despons L."/>
            <person name="Fairhead C."/>
            <person name="Giersberg M."/>
            <person name="Gierski P."/>
            <person name="Hahnel U."/>
            <person name="Hartmann A."/>
            <person name="Jankowska D."/>
            <person name="Jubin C."/>
            <person name="Jung P."/>
            <person name="Lafontaine I."/>
            <person name="Leh-Louis V."/>
            <person name="Lemaire M."/>
            <person name="Marcet-Houben M."/>
            <person name="Mascher M."/>
            <person name="Morel G."/>
            <person name="Richard G.-F."/>
            <person name="Riechen J."/>
            <person name="Sacerdot C."/>
            <person name="Sarkar A."/>
            <person name="Savel G."/>
            <person name="Schacherer J."/>
            <person name="Sherman D."/>
            <person name="Straub M.-L."/>
            <person name="Stein N."/>
            <person name="Thierry A."/>
            <person name="Trautwein-Schult A."/>
            <person name="Westhof E."/>
            <person name="Worch S."/>
            <person name="Dujon B."/>
            <person name="Souciet J.-L."/>
            <person name="Wincker P."/>
            <person name="Scholz U."/>
            <person name="Neuveglise N."/>
        </authorList>
    </citation>
    <scope>NUCLEOTIDE SEQUENCE</scope>
    <source>
        <strain evidence="1">LS3</strain>
    </source>
</reference>
<dbReference type="EMBL" id="HG937694">
    <property type="protein sequence ID" value="CDP37970.1"/>
    <property type="molecule type" value="Genomic_DNA"/>
</dbReference>
<protein>
    <submittedName>
        <fullName evidence="1">ARAD1D23870p</fullName>
    </submittedName>
</protein>
<sequence>MQLRAWIKRKVAKEPPPCTCTGGMEPQCEESLEYCCDRCEVDSPVSGRTPILLPNEMLLQRFPNKYSALKPSQYRAQEARLKCRRCTSNGSVVSDMDDTSPLEDIAENDPDHIVGGSQKGAVYVTTERIIFIPDSQAPGYSISIEKIDCMKALESADVWYFVCYLGQSVSTIPFTTQQRAKSFLKLISNIRFEHMVRHCLPPKYSDNAWEEADATLPSYGESEAAVRLYLVSRGLLEPGDVLDRHQPESGSIIALAAAPPSDEQGPSLSQVCRRRSVRATTLDDYYSSPFVWF</sequence>
<proteinExistence type="predicted"/>
<accession>A0A060TA26</accession>
<reference evidence="1" key="1">
    <citation type="submission" date="2014-02" db="EMBL/GenBank/DDBJ databases">
        <authorList>
            <person name="Genoscope - CEA"/>
        </authorList>
    </citation>
    <scope>NUCLEOTIDE SEQUENCE</scope>
    <source>
        <strain evidence="1">LS3</strain>
    </source>
</reference>
<organism evidence="1">
    <name type="scientific">Blastobotrys adeninivorans</name>
    <name type="common">Yeast</name>
    <name type="synonym">Arxula adeninivorans</name>
    <dbReference type="NCBI Taxonomy" id="409370"/>
    <lineage>
        <taxon>Eukaryota</taxon>
        <taxon>Fungi</taxon>
        <taxon>Dikarya</taxon>
        <taxon>Ascomycota</taxon>
        <taxon>Saccharomycotina</taxon>
        <taxon>Dipodascomycetes</taxon>
        <taxon>Dipodascales</taxon>
        <taxon>Trichomonascaceae</taxon>
        <taxon>Blastobotrys</taxon>
    </lineage>
</organism>